<dbReference type="InterPro" id="IPR041694">
    <property type="entry name" value="ADH_N_2"/>
</dbReference>
<comment type="caution">
    <text evidence="3">The sequence shown here is derived from an EMBL/GenBank/DDBJ whole genome shotgun (WGS) entry which is preliminary data.</text>
</comment>
<evidence type="ECO:0000259" key="2">
    <source>
        <dbReference type="SMART" id="SM00829"/>
    </source>
</evidence>
<dbReference type="InterPro" id="IPR020843">
    <property type="entry name" value="ER"/>
</dbReference>
<dbReference type="Gene3D" id="3.90.180.10">
    <property type="entry name" value="Medium-chain alcohol dehydrogenases, catalytic domain"/>
    <property type="match status" value="1"/>
</dbReference>
<dbReference type="Proteomes" id="UP000284892">
    <property type="component" value="Unassembled WGS sequence"/>
</dbReference>
<dbReference type="AlphaFoldDB" id="A0A420DM69"/>
<keyword evidence="4" id="KW-1185">Reference proteome</keyword>
<dbReference type="Pfam" id="PF00107">
    <property type="entry name" value="ADH_zinc_N"/>
    <property type="match status" value="1"/>
</dbReference>
<dbReference type="SUPFAM" id="SSF51735">
    <property type="entry name" value="NAD(P)-binding Rossmann-fold domains"/>
    <property type="match status" value="1"/>
</dbReference>
<dbReference type="Pfam" id="PF16884">
    <property type="entry name" value="ADH_N_2"/>
    <property type="match status" value="1"/>
</dbReference>
<evidence type="ECO:0000256" key="1">
    <source>
        <dbReference type="ARBA" id="ARBA00023002"/>
    </source>
</evidence>
<dbReference type="CDD" id="cd05288">
    <property type="entry name" value="PGDH"/>
    <property type="match status" value="1"/>
</dbReference>
<dbReference type="SUPFAM" id="SSF50129">
    <property type="entry name" value="GroES-like"/>
    <property type="match status" value="1"/>
</dbReference>
<dbReference type="Gene3D" id="3.40.50.720">
    <property type="entry name" value="NAD(P)-binding Rossmann-like Domain"/>
    <property type="match status" value="1"/>
</dbReference>
<protein>
    <recommendedName>
        <fullName evidence="2">Enoyl reductase (ER) domain-containing protein</fullName>
    </recommendedName>
</protein>
<dbReference type="PANTHER" id="PTHR43205:SF7">
    <property type="entry name" value="PROSTAGLANDIN REDUCTASE 1"/>
    <property type="match status" value="1"/>
</dbReference>
<dbReference type="PANTHER" id="PTHR43205">
    <property type="entry name" value="PROSTAGLANDIN REDUCTASE"/>
    <property type="match status" value="1"/>
</dbReference>
<gene>
    <name evidence="3" type="ORF">BXY80_1573</name>
</gene>
<evidence type="ECO:0000313" key="4">
    <source>
        <dbReference type="Proteomes" id="UP000284892"/>
    </source>
</evidence>
<evidence type="ECO:0000313" key="3">
    <source>
        <dbReference type="EMBL" id="RKE95386.1"/>
    </source>
</evidence>
<dbReference type="EMBL" id="RAQJ01000002">
    <property type="protein sequence ID" value="RKE95386.1"/>
    <property type="molecule type" value="Genomic_DNA"/>
</dbReference>
<dbReference type="SMART" id="SM00829">
    <property type="entry name" value="PKS_ER"/>
    <property type="match status" value="1"/>
</dbReference>
<dbReference type="FunFam" id="3.40.50.720:FF:000121">
    <property type="entry name" value="Prostaglandin reductase 2"/>
    <property type="match status" value="1"/>
</dbReference>
<reference evidence="3 4" key="1">
    <citation type="submission" date="2018-09" db="EMBL/GenBank/DDBJ databases">
        <title>Genomic Encyclopedia of Archaeal and Bacterial Type Strains, Phase II (KMG-II): from individual species to whole genera.</title>
        <authorList>
            <person name="Goeker M."/>
        </authorList>
    </citation>
    <scope>NUCLEOTIDE SEQUENCE [LARGE SCALE GENOMIC DNA]</scope>
    <source>
        <strain evidence="3 4">DSM 26283</strain>
    </source>
</reference>
<proteinExistence type="predicted"/>
<sequence length="338" mass="37373">MPILGIMNKRLILKKRPSGFPDSDTWLLEEQPIPELKEGEVLIQQHYVSLDPAMRGWMNEGKSYIEPIRINDVMRAGAIGKVIKVNNHSSFKVGDCLTGFGGVQQYCVTNGDNWHKVDEALAPMPMYLGTLGMTGMTAYFGIIEVGKIKKGDVVLISGAAGAVGSIVGQIAKIKECTVIGIAGGKEKCNYLVNDLGFDDAIDYKSEKVILALKEKCPKGIDVFFDNVGGEILDAALAHIRRHARIVICGAISQYNNTTRIKGPSNYLSLLVNRATMQGMVVFDYANRYHEAAKDISRWIQQGQLKSKEDIYEGIENFQETYNRLFSGDKHGKLVLKVI</sequence>
<keyword evidence="1" id="KW-0560">Oxidoreductase</keyword>
<dbReference type="InterPro" id="IPR011032">
    <property type="entry name" value="GroES-like_sf"/>
</dbReference>
<name>A0A420DM69_9FLAO</name>
<organism evidence="3 4">
    <name type="scientific">Ichthyenterobacterium magnum</name>
    <dbReference type="NCBI Taxonomy" id="1230530"/>
    <lineage>
        <taxon>Bacteria</taxon>
        <taxon>Pseudomonadati</taxon>
        <taxon>Bacteroidota</taxon>
        <taxon>Flavobacteriia</taxon>
        <taxon>Flavobacteriales</taxon>
        <taxon>Flavobacteriaceae</taxon>
        <taxon>Ichthyenterobacterium</taxon>
    </lineage>
</organism>
<accession>A0A420DM69</accession>
<dbReference type="InterPro" id="IPR045010">
    <property type="entry name" value="MDR_fam"/>
</dbReference>
<dbReference type="InterPro" id="IPR013149">
    <property type="entry name" value="ADH-like_C"/>
</dbReference>
<dbReference type="GO" id="GO:0016628">
    <property type="term" value="F:oxidoreductase activity, acting on the CH-CH group of donors, NAD or NADP as acceptor"/>
    <property type="evidence" value="ECO:0007669"/>
    <property type="project" value="InterPro"/>
</dbReference>
<dbReference type="InterPro" id="IPR036291">
    <property type="entry name" value="NAD(P)-bd_dom_sf"/>
</dbReference>
<feature type="domain" description="Enoyl reductase (ER)" evidence="2">
    <location>
        <begin position="19"/>
        <end position="335"/>
    </location>
</feature>